<evidence type="ECO:0000313" key="2">
    <source>
        <dbReference type="EMBL" id="ASS37974.1"/>
    </source>
</evidence>
<accession>A0A223ASQ3</accession>
<organism evidence="2 3">
    <name type="scientific">Mogibacterium pumilum</name>
    <dbReference type="NCBI Taxonomy" id="86332"/>
    <lineage>
        <taxon>Bacteria</taxon>
        <taxon>Bacillati</taxon>
        <taxon>Bacillota</taxon>
        <taxon>Clostridia</taxon>
        <taxon>Peptostreptococcales</taxon>
        <taxon>Anaerovoracaceae</taxon>
        <taxon>Mogibacterium</taxon>
    </lineage>
</organism>
<protein>
    <submittedName>
        <fullName evidence="2">Uncharacterized protein</fullName>
    </submittedName>
</protein>
<keyword evidence="3" id="KW-1185">Reference proteome</keyword>
<evidence type="ECO:0000313" key="3">
    <source>
        <dbReference type="Proteomes" id="UP000214689"/>
    </source>
</evidence>
<name>A0A223ASQ3_9FIRM</name>
<dbReference type="Proteomes" id="UP000214689">
    <property type="component" value="Chromosome"/>
</dbReference>
<feature type="transmembrane region" description="Helical" evidence="1">
    <location>
        <begin position="9"/>
        <end position="26"/>
    </location>
</feature>
<dbReference type="RefSeq" id="WP_094234210.1">
    <property type="nucleotide sequence ID" value="NZ_CP016199.1"/>
</dbReference>
<keyword evidence="1" id="KW-0472">Membrane</keyword>
<proteinExistence type="predicted"/>
<keyword evidence="1" id="KW-0812">Transmembrane</keyword>
<reference evidence="3" key="1">
    <citation type="submission" date="2016-05" db="EMBL/GenBank/DDBJ databases">
        <authorList>
            <person name="Holder M.E."/>
            <person name="Ajami N.J."/>
            <person name="Petrosino J.F."/>
        </authorList>
    </citation>
    <scope>NUCLEOTIDE SEQUENCE [LARGE SCALE GENOMIC DNA]</scope>
    <source>
        <strain evidence="3">ATCC 700696</strain>
    </source>
</reference>
<gene>
    <name evidence="2" type="ORF">AXF17_05735</name>
</gene>
<dbReference type="EMBL" id="CP016199">
    <property type="protein sequence ID" value="ASS37974.1"/>
    <property type="molecule type" value="Genomic_DNA"/>
</dbReference>
<keyword evidence="1" id="KW-1133">Transmembrane helix</keyword>
<evidence type="ECO:0000256" key="1">
    <source>
        <dbReference type="SAM" id="Phobius"/>
    </source>
</evidence>
<dbReference type="OrthoDB" id="2078688at2"/>
<sequence length="489" mass="54473">MRNSNKKTTAIVLVIILTFVGIIAYYKMAKTRLVDKDNYTTFREQLVSKSKDFKSNADLRKFIESETAKDKVLFITDEHGNIIITKTASDVTAPATVVVADYNYKTAATDADTLATLHEVSTSKTTGGSVIAIFVSNENNEHSGAKNINSSYIPANSNVIYVSSGKKLYISNTSFASGMSDISIPYTTESRTQNTGIKVKITGIKTDNPSSYISQQPDVFDVFSTIVSKYKNKSVSYQIADIKVGNNGNMYPSSLEFIILVDSYNLKDTKEYFDGQVEKFMKANKKYFPEAKMSYSIITDESKLPDTVISQKTIDYLTTYIYIDKNSNYRFGDEDKIPAKYAKGDVYATNTMEELYVDGYTMHLKMNTTGVTDAYRDQIMKDNESAASLAGIEISTYDLFSAYSNKDHKLSSDLSTIYSNVNDKALQTIAVPLGNDQKFTTMSILKGIQKKANITHINLNDDDQDAGIKVTNTILNYINSYTKSGLLKF</sequence>
<dbReference type="AlphaFoldDB" id="A0A223ASQ3"/>